<comment type="caution">
    <text evidence="2">The sequence shown here is derived from an EMBL/GenBank/DDBJ whole genome shotgun (WGS) entry which is preliminary data.</text>
</comment>
<evidence type="ECO:0000313" key="3">
    <source>
        <dbReference type="Proteomes" id="UP000799429"/>
    </source>
</evidence>
<gene>
    <name evidence="2" type="ORF">M501DRAFT_765180</name>
</gene>
<dbReference type="EMBL" id="MU006095">
    <property type="protein sequence ID" value="KAF2839175.1"/>
    <property type="molecule type" value="Genomic_DNA"/>
</dbReference>
<dbReference type="Proteomes" id="UP000799429">
    <property type="component" value="Unassembled WGS sequence"/>
</dbReference>
<evidence type="ECO:0000313" key="2">
    <source>
        <dbReference type="EMBL" id="KAF2839175.1"/>
    </source>
</evidence>
<sequence length="124" mass="13418">MVSNHQHYPNEHIHTHANTDNGYNTQLAGQESSTHSSISHLYHPSSSASLGLQTLATLPSTSTSTLTDGAALLAANEMGFDGIKKGGRWEGKGEWGGEGDRGRNFMKTEMGHRREGGFFYARLG</sequence>
<accession>A0A9P4VRA1</accession>
<feature type="region of interest" description="Disordered" evidence="1">
    <location>
        <begin position="1"/>
        <end position="41"/>
    </location>
</feature>
<feature type="compositionally biased region" description="Polar residues" evidence="1">
    <location>
        <begin position="16"/>
        <end position="34"/>
    </location>
</feature>
<protein>
    <submittedName>
        <fullName evidence="2">Uncharacterized protein</fullName>
    </submittedName>
</protein>
<organism evidence="2 3">
    <name type="scientific">Patellaria atrata CBS 101060</name>
    <dbReference type="NCBI Taxonomy" id="1346257"/>
    <lineage>
        <taxon>Eukaryota</taxon>
        <taxon>Fungi</taxon>
        <taxon>Dikarya</taxon>
        <taxon>Ascomycota</taxon>
        <taxon>Pezizomycotina</taxon>
        <taxon>Dothideomycetes</taxon>
        <taxon>Dothideomycetes incertae sedis</taxon>
        <taxon>Patellariales</taxon>
        <taxon>Patellariaceae</taxon>
        <taxon>Patellaria</taxon>
    </lineage>
</organism>
<dbReference type="AlphaFoldDB" id="A0A9P4VRA1"/>
<proteinExistence type="predicted"/>
<evidence type="ECO:0000256" key="1">
    <source>
        <dbReference type="SAM" id="MobiDB-lite"/>
    </source>
</evidence>
<reference evidence="2" key="1">
    <citation type="journal article" date="2020" name="Stud. Mycol.">
        <title>101 Dothideomycetes genomes: a test case for predicting lifestyles and emergence of pathogens.</title>
        <authorList>
            <person name="Haridas S."/>
            <person name="Albert R."/>
            <person name="Binder M."/>
            <person name="Bloem J."/>
            <person name="Labutti K."/>
            <person name="Salamov A."/>
            <person name="Andreopoulos B."/>
            <person name="Baker S."/>
            <person name="Barry K."/>
            <person name="Bills G."/>
            <person name="Bluhm B."/>
            <person name="Cannon C."/>
            <person name="Castanera R."/>
            <person name="Culley D."/>
            <person name="Daum C."/>
            <person name="Ezra D."/>
            <person name="Gonzalez J."/>
            <person name="Henrissat B."/>
            <person name="Kuo A."/>
            <person name="Liang C."/>
            <person name="Lipzen A."/>
            <person name="Lutzoni F."/>
            <person name="Magnuson J."/>
            <person name="Mondo S."/>
            <person name="Nolan M."/>
            <person name="Ohm R."/>
            <person name="Pangilinan J."/>
            <person name="Park H.-J."/>
            <person name="Ramirez L."/>
            <person name="Alfaro M."/>
            <person name="Sun H."/>
            <person name="Tritt A."/>
            <person name="Yoshinaga Y."/>
            <person name="Zwiers L.-H."/>
            <person name="Turgeon B."/>
            <person name="Goodwin S."/>
            <person name="Spatafora J."/>
            <person name="Crous P."/>
            <person name="Grigoriev I."/>
        </authorList>
    </citation>
    <scope>NUCLEOTIDE SEQUENCE</scope>
    <source>
        <strain evidence="2">CBS 101060</strain>
    </source>
</reference>
<name>A0A9P4VRA1_9PEZI</name>
<keyword evidence="3" id="KW-1185">Reference proteome</keyword>